<protein>
    <submittedName>
        <fullName evidence="3">Uncharacterized protein</fullName>
    </submittedName>
</protein>
<name>A0AAD7I779_9AGAR</name>
<organism evidence="3 4">
    <name type="scientific">Mycena metata</name>
    <dbReference type="NCBI Taxonomy" id="1033252"/>
    <lineage>
        <taxon>Eukaryota</taxon>
        <taxon>Fungi</taxon>
        <taxon>Dikarya</taxon>
        <taxon>Basidiomycota</taxon>
        <taxon>Agaricomycotina</taxon>
        <taxon>Agaricomycetes</taxon>
        <taxon>Agaricomycetidae</taxon>
        <taxon>Agaricales</taxon>
        <taxon>Marasmiineae</taxon>
        <taxon>Mycenaceae</taxon>
        <taxon>Mycena</taxon>
    </lineage>
</organism>
<evidence type="ECO:0000313" key="4">
    <source>
        <dbReference type="Proteomes" id="UP001215598"/>
    </source>
</evidence>
<evidence type="ECO:0000256" key="2">
    <source>
        <dbReference type="SAM" id="SignalP"/>
    </source>
</evidence>
<proteinExistence type="predicted"/>
<evidence type="ECO:0000313" key="3">
    <source>
        <dbReference type="EMBL" id="KAJ7736650.1"/>
    </source>
</evidence>
<dbReference type="Proteomes" id="UP001215598">
    <property type="component" value="Unassembled WGS sequence"/>
</dbReference>
<feature type="signal peptide" evidence="2">
    <location>
        <begin position="1"/>
        <end position="30"/>
    </location>
</feature>
<keyword evidence="2" id="KW-0732">Signal</keyword>
<dbReference type="AlphaFoldDB" id="A0AAD7I779"/>
<feature type="chain" id="PRO_5042031001" evidence="2">
    <location>
        <begin position="31"/>
        <end position="84"/>
    </location>
</feature>
<evidence type="ECO:0000256" key="1">
    <source>
        <dbReference type="SAM" id="MobiDB-lite"/>
    </source>
</evidence>
<reference evidence="3" key="1">
    <citation type="submission" date="2023-03" db="EMBL/GenBank/DDBJ databases">
        <title>Massive genome expansion in bonnet fungi (Mycena s.s.) driven by repeated elements and novel gene families across ecological guilds.</title>
        <authorList>
            <consortium name="Lawrence Berkeley National Laboratory"/>
            <person name="Harder C.B."/>
            <person name="Miyauchi S."/>
            <person name="Viragh M."/>
            <person name="Kuo A."/>
            <person name="Thoen E."/>
            <person name="Andreopoulos B."/>
            <person name="Lu D."/>
            <person name="Skrede I."/>
            <person name="Drula E."/>
            <person name="Henrissat B."/>
            <person name="Morin E."/>
            <person name="Kohler A."/>
            <person name="Barry K."/>
            <person name="LaButti K."/>
            <person name="Morin E."/>
            <person name="Salamov A."/>
            <person name="Lipzen A."/>
            <person name="Mereny Z."/>
            <person name="Hegedus B."/>
            <person name="Baldrian P."/>
            <person name="Stursova M."/>
            <person name="Weitz H."/>
            <person name="Taylor A."/>
            <person name="Grigoriev I.V."/>
            <person name="Nagy L.G."/>
            <person name="Martin F."/>
            <person name="Kauserud H."/>
        </authorList>
    </citation>
    <scope>NUCLEOTIDE SEQUENCE</scope>
    <source>
        <strain evidence="3">CBHHK182m</strain>
    </source>
</reference>
<comment type="caution">
    <text evidence="3">The sequence shown here is derived from an EMBL/GenBank/DDBJ whole genome shotgun (WGS) entry which is preliminary data.</text>
</comment>
<sequence length="84" mass="9664">MVEALSRFYPGNLKRLFSTLLWALILGVQGQRELRPIEVLRMDTHELRTKRIRRVDTASPCTRDCADRTPTTNSSPRASRRALP</sequence>
<keyword evidence="4" id="KW-1185">Reference proteome</keyword>
<gene>
    <name evidence="3" type="ORF">B0H16DRAFT_1573265</name>
</gene>
<feature type="region of interest" description="Disordered" evidence="1">
    <location>
        <begin position="58"/>
        <end position="84"/>
    </location>
</feature>
<accession>A0AAD7I779</accession>
<dbReference type="EMBL" id="JARKIB010000120">
    <property type="protein sequence ID" value="KAJ7736650.1"/>
    <property type="molecule type" value="Genomic_DNA"/>
</dbReference>